<dbReference type="AlphaFoldDB" id="A0A366HXC9"/>
<evidence type="ECO:0000259" key="3">
    <source>
        <dbReference type="SMART" id="SM00062"/>
    </source>
</evidence>
<keyword evidence="5" id="KW-1185">Reference proteome</keyword>
<dbReference type="EMBL" id="QNRY01000056">
    <property type="protein sequence ID" value="RBP57924.1"/>
    <property type="molecule type" value="Genomic_DNA"/>
</dbReference>
<sequence length="320" mass="35204">MSFPPIDVKTGTFHAFVILCKLLELKAHHFLQGDIMIRRQFATALYAATLCTASVLAFPAHSADLLDRIIANKTLTIATEARYAPFEFVQDGKIVGYDVDLMNHILQKRLPDVKVKQLDLPFQGILPGLDARKFDFVVTAVTVNKQRMERFAFTVPIAESTVALLKRDDDTSIMSLDDLSGKVVGSQAGSGQLQILQSFNEQLKASGKPGIKEIKQYVSFDEAYADLANKRLDGVAQSLANLGPLIKSRPGVFSTLKPMLGPTTYFGWVGRQDEDSARLVKLFSDGIAEANRDGTLQALQEKWFGFTVTVPADHMPAPSL</sequence>
<keyword evidence="2" id="KW-0732">Signal</keyword>
<protein>
    <submittedName>
        <fullName evidence="4">Amino acid ABC transporter substrate-binding protein (PAAT family)</fullName>
    </submittedName>
</protein>
<comment type="similarity">
    <text evidence="1">Belongs to the bacterial solute-binding protein 3 family.</text>
</comment>
<gene>
    <name evidence="4" type="ORF">DES54_15614</name>
</gene>
<evidence type="ECO:0000313" key="5">
    <source>
        <dbReference type="Proteomes" id="UP000253046"/>
    </source>
</evidence>
<dbReference type="Pfam" id="PF00497">
    <property type="entry name" value="SBP_bac_3"/>
    <property type="match status" value="1"/>
</dbReference>
<proteinExistence type="inferred from homology"/>
<dbReference type="Gene3D" id="3.40.190.10">
    <property type="entry name" value="Periplasmic binding protein-like II"/>
    <property type="match status" value="2"/>
</dbReference>
<comment type="caution">
    <text evidence="4">The sequence shown here is derived from an EMBL/GenBank/DDBJ whole genome shotgun (WGS) entry which is preliminary data.</text>
</comment>
<evidence type="ECO:0000256" key="1">
    <source>
        <dbReference type="ARBA" id="ARBA00010333"/>
    </source>
</evidence>
<name>A0A366HXC9_9GAMM</name>
<dbReference type="Proteomes" id="UP000253046">
    <property type="component" value="Unassembled WGS sequence"/>
</dbReference>
<evidence type="ECO:0000313" key="4">
    <source>
        <dbReference type="EMBL" id="RBP57924.1"/>
    </source>
</evidence>
<evidence type="ECO:0000256" key="2">
    <source>
        <dbReference type="ARBA" id="ARBA00022729"/>
    </source>
</evidence>
<dbReference type="SMART" id="SM00062">
    <property type="entry name" value="PBPb"/>
    <property type="match status" value="1"/>
</dbReference>
<dbReference type="InterPro" id="IPR001638">
    <property type="entry name" value="Solute-binding_3/MltF_N"/>
</dbReference>
<reference evidence="4 5" key="1">
    <citation type="submission" date="2018-06" db="EMBL/GenBank/DDBJ databases">
        <title>Genomic Encyclopedia of Type Strains, Phase IV (KMG-IV): sequencing the most valuable type-strain genomes for metagenomic binning, comparative biology and taxonomic classification.</title>
        <authorList>
            <person name="Goeker M."/>
        </authorList>
    </citation>
    <scope>NUCLEOTIDE SEQUENCE [LARGE SCALE GENOMIC DNA]</scope>
    <source>
        <strain evidence="4 5">DSM 30166</strain>
    </source>
</reference>
<dbReference type="SUPFAM" id="SSF53850">
    <property type="entry name" value="Periplasmic binding protein-like II"/>
    <property type="match status" value="1"/>
</dbReference>
<dbReference type="PANTHER" id="PTHR35936">
    <property type="entry name" value="MEMBRANE-BOUND LYTIC MUREIN TRANSGLYCOSYLASE F"/>
    <property type="match status" value="1"/>
</dbReference>
<accession>A0A366HXC9</accession>
<dbReference type="CDD" id="cd13625">
    <property type="entry name" value="PBP2_AA_binding_like_1"/>
    <property type="match status" value="1"/>
</dbReference>
<dbReference type="PANTHER" id="PTHR35936:SF17">
    <property type="entry name" value="ARGININE-BINDING EXTRACELLULAR PROTEIN ARTP"/>
    <property type="match status" value="1"/>
</dbReference>
<feature type="domain" description="Solute-binding protein family 3/N-terminal" evidence="3">
    <location>
        <begin position="74"/>
        <end position="307"/>
    </location>
</feature>
<organism evidence="4 5">
    <name type="scientific">Brenneria salicis ATCC 15712 = DSM 30166</name>
    <dbReference type="NCBI Taxonomy" id="714314"/>
    <lineage>
        <taxon>Bacteria</taxon>
        <taxon>Pseudomonadati</taxon>
        <taxon>Pseudomonadota</taxon>
        <taxon>Gammaproteobacteria</taxon>
        <taxon>Enterobacterales</taxon>
        <taxon>Pectobacteriaceae</taxon>
        <taxon>Brenneria</taxon>
    </lineage>
</organism>